<feature type="domain" description="Major facilitator superfamily (MFS) profile" evidence="11">
    <location>
        <begin position="19"/>
        <end position="472"/>
    </location>
</feature>
<protein>
    <submittedName>
        <fullName evidence="12">General substrate transporter</fullName>
    </submittedName>
</protein>
<evidence type="ECO:0000256" key="9">
    <source>
        <dbReference type="SAM" id="MobiDB-lite"/>
    </source>
</evidence>
<comment type="catalytic activity">
    <reaction evidence="7">
        <text>myo-inositol(out) + H(+)(out) = myo-inositol(in) + H(+)(in)</text>
        <dbReference type="Rhea" id="RHEA:60364"/>
        <dbReference type="ChEBI" id="CHEBI:15378"/>
        <dbReference type="ChEBI" id="CHEBI:17268"/>
    </reaction>
</comment>
<dbReference type="InterPro" id="IPR005829">
    <property type="entry name" value="Sugar_transporter_CS"/>
</dbReference>
<feature type="compositionally biased region" description="Basic and acidic residues" evidence="9">
    <location>
        <begin position="520"/>
        <end position="544"/>
    </location>
</feature>
<reference evidence="12 13" key="1">
    <citation type="journal article" date="2019" name="Nat. Ecol. Evol.">
        <title>Megaphylogeny resolves global patterns of mushroom evolution.</title>
        <authorList>
            <person name="Varga T."/>
            <person name="Krizsan K."/>
            <person name="Foldi C."/>
            <person name="Dima B."/>
            <person name="Sanchez-Garcia M."/>
            <person name="Sanchez-Ramirez S."/>
            <person name="Szollosi G.J."/>
            <person name="Szarkandi J.G."/>
            <person name="Papp V."/>
            <person name="Albert L."/>
            <person name="Andreopoulos W."/>
            <person name="Angelini C."/>
            <person name="Antonin V."/>
            <person name="Barry K.W."/>
            <person name="Bougher N.L."/>
            <person name="Buchanan P."/>
            <person name="Buyck B."/>
            <person name="Bense V."/>
            <person name="Catcheside P."/>
            <person name="Chovatia M."/>
            <person name="Cooper J."/>
            <person name="Damon W."/>
            <person name="Desjardin D."/>
            <person name="Finy P."/>
            <person name="Geml J."/>
            <person name="Haridas S."/>
            <person name="Hughes K."/>
            <person name="Justo A."/>
            <person name="Karasinski D."/>
            <person name="Kautmanova I."/>
            <person name="Kiss B."/>
            <person name="Kocsube S."/>
            <person name="Kotiranta H."/>
            <person name="LaButti K.M."/>
            <person name="Lechner B.E."/>
            <person name="Liimatainen K."/>
            <person name="Lipzen A."/>
            <person name="Lukacs Z."/>
            <person name="Mihaltcheva S."/>
            <person name="Morgado L.N."/>
            <person name="Niskanen T."/>
            <person name="Noordeloos M.E."/>
            <person name="Ohm R.A."/>
            <person name="Ortiz-Santana B."/>
            <person name="Ovrebo C."/>
            <person name="Racz N."/>
            <person name="Riley R."/>
            <person name="Savchenko A."/>
            <person name="Shiryaev A."/>
            <person name="Soop K."/>
            <person name="Spirin V."/>
            <person name="Szebenyi C."/>
            <person name="Tomsovsky M."/>
            <person name="Tulloss R.E."/>
            <person name="Uehling J."/>
            <person name="Grigoriev I.V."/>
            <person name="Vagvolgyi C."/>
            <person name="Papp T."/>
            <person name="Martin F.M."/>
            <person name="Miettinen O."/>
            <person name="Hibbett D.S."/>
            <person name="Nagy L.G."/>
        </authorList>
    </citation>
    <scope>NUCLEOTIDE SEQUENCE [LARGE SCALE GENOMIC DNA]</scope>
    <source>
        <strain evidence="12 13">CBS 962.96</strain>
    </source>
</reference>
<dbReference type="InterPro" id="IPR005828">
    <property type="entry name" value="MFS_sugar_transport-like"/>
</dbReference>
<name>A0A4S8L6C9_DENBC</name>
<feature type="transmembrane region" description="Helical" evidence="10">
    <location>
        <begin position="16"/>
        <end position="43"/>
    </location>
</feature>
<evidence type="ECO:0000313" key="13">
    <source>
        <dbReference type="Proteomes" id="UP000297245"/>
    </source>
</evidence>
<keyword evidence="13" id="KW-1185">Reference proteome</keyword>
<dbReference type="InterPro" id="IPR050360">
    <property type="entry name" value="MFS_Sugar_Transporters"/>
</dbReference>
<organism evidence="12 13">
    <name type="scientific">Dendrothele bispora (strain CBS 962.96)</name>
    <dbReference type="NCBI Taxonomy" id="1314807"/>
    <lineage>
        <taxon>Eukaryota</taxon>
        <taxon>Fungi</taxon>
        <taxon>Dikarya</taxon>
        <taxon>Basidiomycota</taxon>
        <taxon>Agaricomycotina</taxon>
        <taxon>Agaricomycetes</taxon>
        <taxon>Agaricomycetidae</taxon>
        <taxon>Agaricales</taxon>
        <taxon>Agaricales incertae sedis</taxon>
        <taxon>Dendrothele</taxon>
    </lineage>
</organism>
<dbReference type="PROSITE" id="PS50850">
    <property type="entry name" value="MFS"/>
    <property type="match status" value="1"/>
</dbReference>
<gene>
    <name evidence="12" type="ORF">K435DRAFT_831375</name>
</gene>
<feature type="transmembrane region" description="Helical" evidence="10">
    <location>
        <begin position="383"/>
        <end position="402"/>
    </location>
</feature>
<dbReference type="FunFam" id="1.20.1250.20:FF:000026">
    <property type="entry name" value="MFS quinate transporter QutD"/>
    <property type="match status" value="1"/>
</dbReference>
<evidence type="ECO:0000256" key="3">
    <source>
        <dbReference type="ARBA" id="ARBA00022448"/>
    </source>
</evidence>
<dbReference type="PROSITE" id="PS00217">
    <property type="entry name" value="SUGAR_TRANSPORT_2"/>
    <property type="match status" value="1"/>
</dbReference>
<dbReference type="PANTHER" id="PTHR48022:SF81">
    <property type="entry name" value="MAJOR FACILITATOR SUPERFAMILY (MFS) PROFILE DOMAIN-CONTAINING PROTEIN"/>
    <property type="match status" value="1"/>
</dbReference>
<evidence type="ECO:0000256" key="5">
    <source>
        <dbReference type="ARBA" id="ARBA00022989"/>
    </source>
</evidence>
<dbReference type="InterPro" id="IPR003663">
    <property type="entry name" value="Sugar/inositol_transpt"/>
</dbReference>
<feature type="region of interest" description="Disordered" evidence="9">
    <location>
        <begin position="520"/>
        <end position="560"/>
    </location>
</feature>
<feature type="transmembrane region" description="Helical" evidence="10">
    <location>
        <begin position="94"/>
        <end position="114"/>
    </location>
</feature>
<dbReference type="Pfam" id="PF00083">
    <property type="entry name" value="Sugar_tr"/>
    <property type="match status" value="1"/>
</dbReference>
<evidence type="ECO:0000256" key="6">
    <source>
        <dbReference type="ARBA" id="ARBA00023136"/>
    </source>
</evidence>
<evidence type="ECO:0000256" key="7">
    <source>
        <dbReference type="ARBA" id="ARBA00049119"/>
    </source>
</evidence>
<evidence type="ECO:0000256" key="4">
    <source>
        <dbReference type="ARBA" id="ARBA00022692"/>
    </source>
</evidence>
<feature type="transmembrane region" description="Helical" evidence="10">
    <location>
        <begin position="191"/>
        <end position="212"/>
    </location>
</feature>
<feature type="compositionally biased region" description="Polar residues" evidence="9">
    <location>
        <begin position="551"/>
        <end position="560"/>
    </location>
</feature>
<dbReference type="Proteomes" id="UP000297245">
    <property type="component" value="Unassembled WGS sequence"/>
</dbReference>
<feature type="transmembrane region" description="Helical" evidence="10">
    <location>
        <begin position="159"/>
        <end position="179"/>
    </location>
</feature>
<sequence length="560" mass="61703">MTQRSQLQEISHFRNAYILALSAAMGSIFYGWDIGLIGGILAMTSFQEYFGIDKKTASQKANLNGNIVSILQGGCFFGALFMSYFPGRFGRKPCLLAAGIIYLIGSAIQSISGLGSSQETALSVLYFSRFLGGIGVGMVSALVPSYVSECTPRAIRGRCTAMIQFANNIGIMLSFWVNYSAQKDFAPNDMQWRIPFIVQMVPGVLFVVAMLFQPETPRWLVEHGRIDEAASVLAYVARTTPSDPAVQATIEEVKAEFKEKHELPLWRQFVGMGESWPIAHRCFIPSLVMFFQQWTGTNAINYFSPQIFQGLGISGTTSTLFATGVYGVVKVIAVGLVVWFAVESLGRKNCLIIGGIGQGLMMLWIGGYSAVHKGTNVDAASYVSLVAVYLYAVFYCVGWGPVPWPVSAEVAPNHLRTVALSIAVGVNWLFSFTISKLTPIMLDNITYGTFLLFGIMCFIMSVWTYACFPETKGVALEDVKYLFEKDVVVRALQDAPGGRIFLKAFFRGRMAEDVKILREQDDQSEERRRESVGSLREDDSKSVRNLEGQATRANTSVAPI</sequence>
<dbReference type="SUPFAM" id="SSF103473">
    <property type="entry name" value="MFS general substrate transporter"/>
    <property type="match status" value="1"/>
</dbReference>
<keyword evidence="4 10" id="KW-0812">Transmembrane</keyword>
<feature type="transmembrane region" description="Helical" evidence="10">
    <location>
        <begin position="126"/>
        <end position="147"/>
    </location>
</feature>
<accession>A0A4S8L6C9</accession>
<evidence type="ECO:0000259" key="11">
    <source>
        <dbReference type="PROSITE" id="PS50850"/>
    </source>
</evidence>
<dbReference type="EMBL" id="ML179616">
    <property type="protein sequence ID" value="THU84179.1"/>
    <property type="molecule type" value="Genomic_DNA"/>
</dbReference>
<dbReference type="Gene3D" id="1.20.1250.20">
    <property type="entry name" value="MFS general substrate transporter like domains"/>
    <property type="match status" value="1"/>
</dbReference>
<feature type="transmembrane region" description="Helical" evidence="10">
    <location>
        <begin position="352"/>
        <end position="371"/>
    </location>
</feature>
<keyword evidence="6 10" id="KW-0472">Membrane</keyword>
<dbReference type="InterPro" id="IPR020846">
    <property type="entry name" value="MFS_dom"/>
</dbReference>
<evidence type="ECO:0000313" key="12">
    <source>
        <dbReference type="EMBL" id="THU84179.1"/>
    </source>
</evidence>
<dbReference type="AlphaFoldDB" id="A0A4S8L6C9"/>
<comment type="subcellular location">
    <subcellularLocation>
        <location evidence="1">Membrane</location>
        <topology evidence="1">Multi-pass membrane protein</topology>
    </subcellularLocation>
</comment>
<evidence type="ECO:0000256" key="10">
    <source>
        <dbReference type="SAM" id="Phobius"/>
    </source>
</evidence>
<dbReference type="PANTHER" id="PTHR48022">
    <property type="entry name" value="PLASTIDIC GLUCOSE TRANSPORTER 4"/>
    <property type="match status" value="1"/>
</dbReference>
<evidence type="ECO:0000256" key="2">
    <source>
        <dbReference type="ARBA" id="ARBA00010992"/>
    </source>
</evidence>
<dbReference type="OrthoDB" id="508119at2759"/>
<dbReference type="InterPro" id="IPR036259">
    <property type="entry name" value="MFS_trans_sf"/>
</dbReference>
<evidence type="ECO:0000256" key="1">
    <source>
        <dbReference type="ARBA" id="ARBA00004141"/>
    </source>
</evidence>
<dbReference type="PRINTS" id="PR00171">
    <property type="entry name" value="SUGRTRNSPORT"/>
</dbReference>
<evidence type="ECO:0000256" key="8">
    <source>
        <dbReference type="RuleBase" id="RU003346"/>
    </source>
</evidence>
<dbReference type="GO" id="GO:0016020">
    <property type="term" value="C:membrane"/>
    <property type="evidence" value="ECO:0007669"/>
    <property type="project" value="UniProtKB-SubCell"/>
</dbReference>
<feature type="transmembrane region" description="Helical" evidence="10">
    <location>
        <begin position="414"/>
        <end position="433"/>
    </location>
</feature>
<comment type="similarity">
    <text evidence="2 8">Belongs to the major facilitator superfamily. Sugar transporter (TC 2.A.1.1) family.</text>
</comment>
<dbReference type="GO" id="GO:0005351">
    <property type="term" value="F:carbohydrate:proton symporter activity"/>
    <property type="evidence" value="ECO:0007669"/>
    <property type="project" value="TreeGrafter"/>
</dbReference>
<keyword evidence="5 10" id="KW-1133">Transmembrane helix</keyword>
<feature type="transmembrane region" description="Helical" evidence="10">
    <location>
        <begin position="320"/>
        <end position="340"/>
    </location>
</feature>
<proteinExistence type="inferred from homology"/>
<dbReference type="NCBIfam" id="TIGR00879">
    <property type="entry name" value="SP"/>
    <property type="match status" value="1"/>
</dbReference>
<feature type="transmembrane region" description="Helical" evidence="10">
    <location>
        <begin position="63"/>
        <end position="82"/>
    </location>
</feature>
<keyword evidence="3 8" id="KW-0813">Transport</keyword>
<feature type="transmembrane region" description="Helical" evidence="10">
    <location>
        <begin position="445"/>
        <end position="466"/>
    </location>
</feature>